<evidence type="ECO:0000313" key="1">
    <source>
        <dbReference type="EMBL" id="PQJ27671.1"/>
    </source>
</evidence>
<evidence type="ECO:0000313" key="2">
    <source>
        <dbReference type="Proteomes" id="UP000239907"/>
    </source>
</evidence>
<dbReference type="InterPro" id="IPR052927">
    <property type="entry name" value="DCC_oxidoreductase"/>
</dbReference>
<name>A0A2S7TZK3_9BACT</name>
<dbReference type="PANTHER" id="PTHR33639">
    <property type="entry name" value="THIOL-DISULFIDE OXIDOREDUCTASE DCC"/>
    <property type="match status" value="1"/>
</dbReference>
<evidence type="ECO:0008006" key="3">
    <source>
        <dbReference type="Google" id="ProtNLM"/>
    </source>
</evidence>
<sequence>MEMRDKCDSVVFMYDGDCGFCSKSVNFLLDNSDAESMKFCALQSEFSAEVFGEHGMEANLTSSYLLKNGKLHADSSAVLHAAALCRFPVKALSVFLIVPPFLRNFIYRSIAKNRHSISKYIADRCRIPTESEKKRFIV</sequence>
<keyword evidence="2" id="KW-1185">Reference proteome</keyword>
<gene>
    <name evidence="1" type="ORF">BSZ32_03595</name>
</gene>
<proteinExistence type="predicted"/>
<dbReference type="OrthoDB" id="9785438at2"/>
<dbReference type="InterPro" id="IPR007263">
    <property type="entry name" value="DCC1-like"/>
</dbReference>
<dbReference type="Proteomes" id="UP000239907">
    <property type="component" value="Unassembled WGS sequence"/>
</dbReference>
<protein>
    <recommendedName>
        <fullName evidence="3">Thiol-disulfide oxidoreductase</fullName>
    </recommendedName>
</protein>
<dbReference type="EMBL" id="MQWA01000001">
    <property type="protein sequence ID" value="PQJ27671.1"/>
    <property type="molecule type" value="Genomic_DNA"/>
</dbReference>
<accession>A0A2S7TZK3</accession>
<comment type="caution">
    <text evidence="1">The sequence shown here is derived from an EMBL/GenBank/DDBJ whole genome shotgun (WGS) entry which is preliminary data.</text>
</comment>
<dbReference type="GO" id="GO:0015035">
    <property type="term" value="F:protein-disulfide reductase activity"/>
    <property type="evidence" value="ECO:0007669"/>
    <property type="project" value="InterPro"/>
</dbReference>
<organism evidence="1 2">
    <name type="scientific">Rubritalea profundi</name>
    <dbReference type="NCBI Taxonomy" id="1658618"/>
    <lineage>
        <taxon>Bacteria</taxon>
        <taxon>Pseudomonadati</taxon>
        <taxon>Verrucomicrobiota</taxon>
        <taxon>Verrucomicrobiia</taxon>
        <taxon>Verrucomicrobiales</taxon>
        <taxon>Rubritaleaceae</taxon>
        <taxon>Rubritalea</taxon>
    </lineage>
</organism>
<dbReference type="Pfam" id="PF04134">
    <property type="entry name" value="DCC1-like"/>
    <property type="match status" value="1"/>
</dbReference>
<dbReference type="AlphaFoldDB" id="A0A2S7TZK3"/>
<dbReference type="PANTHER" id="PTHR33639:SF2">
    <property type="entry name" value="DUF393 DOMAIN-CONTAINING PROTEIN"/>
    <property type="match status" value="1"/>
</dbReference>
<reference evidence="1 2" key="1">
    <citation type="submission" date="2016-12" db="EMBL/GenBank/DDBJ databases">
        <title>Study of bacterial adaptation to deep sea.</title>
        <authorList>
            <person name="Song J."/>
            <person name="Yoshizawa S."/>
            <person name="Kogure K."/>
        </authorList>
    </citation>
    <scope>NUCLEOTIDE SEQUENCE [LARGE SCALE GENOMIC DNA]</scope>
    <source>
        <strain evidence="1 2">SAORIC-165</strain>
    </source>
</reference>